<keyword evidence="2" id="KW-1185">Reference proteome</keyword>
<dbReference type="Proteomes" id="UP000824120">
    <property type="component" value="Chromosome 6"/>
</dbReference>
<sequence>MIVGNLSIIQLSKMQVQVYINEESNRRKNLLEKYICLCNDAKMIECKEALLDLIPIVNITSIVIGTSPSRPTRGQNIAEYVKKKAPEFCDIKVVGQMQYPKQSFNQRQHENAKCICFQPNSIKILETRMKYPLAIRPFLMKPQLISRIRNVLPSSRKIDMVTIDLASDGRVGGTGRTSETRTVSCNGAVSSSVTRVLYWTL</sequence>
<evidence type="ECO:0000313" key="2">
    <source>
        <dbReference type="Proteomes" id="UP000824120"/>
    </source>
</evidence>
<reference evidence="1 2" key="1">
    <citation type="submission" date="2020-09" db="EMBL/GenBank/DDBJ databases">
        <title>De no assembly of potato wild relative species, Solanum commersonii.</title>
        <authorList>
            <person name="Cho K."/>
        </authorList>
    </citation>
    <scope>NUCLEOTIDE SEQUENCE [LARGE SCALE GENOMIC DNA]</scope>
    <source>
        <strain evidence="1">LZ3.2</strain>
        <tissue evidence="1">Leaf</tissue>
    </source>
</reference>
<dbReference type="OrthoDB" id="1898565at2759"/>
<proteinExistence type="predicted"/>
<dbReference type="PANTHER" id="PTHR47382">
    <property type="entry name" value="U-BOX DOMAIN-CONTAINING PROTEIN 52-LIKE"/>
    <property type="match status" value="1"/>
</dbReference>
<evidence type="ECO:0000313" key="1">
    <source>
        <dbReference type="EMBL" id="KAG5602441.1"/>
    </source>
</evidence>
<name>A0A9J5YPP4_SOLCO</name>
<dbReference type="EMBL" id="JACXVP010000006">
    <property type="protein sequence ID" value="KAG5602441.1"/>
    <property type="molecule type" value="Genomic_DNA"/>
</dbReference>
<gene>
    <name evidence="1" type="ORF">H5410_033811</name>
</gene>
<accession>A0A9J5YPP4</accession>
<dbReference type="AlphaFoldDB" id="A0A9J5YPP4"/>
<dbReference type="PANTHER" id="PTHR47382:SF7">
    <property type="entry name" value="USPA DOMAIN-CONTAINING PROTEIN"/>
    <property type="match status" value="1"/>
</dbReference>
<protein>
    <submittedName>
        <fullName evidence="1">Uncharacterized protein</fullName>
    </submittedName>
</protein>
<organism evidence="1 2">
    <name type="scientific">Solanum commersonii</name>
    <name type="common">Commerson's wild potato</name>
    <name type="synonym">Commerson's nightshade</name>
    <dbReference type="NCBI Taxonomy" id="4109"/>
    <lineage>
        <taxon>Eukaryota</taxon>
        <taxon>Viridiplantae</taxon>
        <taxon>Streptophyta</taxon>
        <taxon>Embryophyta</taxon>
        <taxon>Tracheophyta</taxon>
        <taxon>Spermatophyta</taxon>
        <taxon>Magnoliopsida</taxon>
        <taxon>eudicotyledons</taxon>
        <taxon>Gunneridae</taxon>
        <taxon>Pentapetalae</taxon>
        <taxon>asterids</taxon>
        <taxon>lamiids</taxon>
        <taxon>Solanales</taxon>
        <taxon>Solanaceae</taxon>
        <taxon>Solanoideae</taxon>
        <taxon>Solaneae</taxon>
        <taxon>Solanum</taxon>
    </lineage>
</organism>
<comment type="caution">
    <text evidence="1">The sequence shown here is derived from an EMBL/GenBank/DDBJ whole genome shotgun (WGS) entry which is preliminary data.</text>
</comment>